<comment type="caution">
    <text evidence="1">The sequence shown here is derived from an EMBL/GenBank/DDBJ whole genome shotgun (WGS) entry which is preliminary data.</text>
</comment>
<name>A0A0F9MUY2_9ZZZZ</name>
<proteinExistence type="predicted"/>
<protein>
    <submittedName>
        <fullName evidence="1">Uncharacterized protein</fullName>
    </submittedName>
</protein>
<reference evidence="1" key="1">
    <citation type="journal article" date="2015" name="Nature">
        <title>Complex archaea that bridge the gap between prokaryotes and eukaryotes.</title>
        <authorList>
            <person name="Spang A."/>
            <person name="Saw J.H."/>
            <person name="Jorgensen S.L."/>
            <person name="Zaremba-Niedzwiedzka K."/>
            <person name="Martijn J."/>
            <person name="Lind A.E."/>
            <person name="van Eijk R."/>
            <person name="Schleper C."/>
            <person name="Guy L."/>
            <person name="Ettema T.J."/>
        </authorList>
    </citation>
    <scope>NUCLEOTIDE SEQUENCE</scope>
</reference>
<organism evidence="1">
    <name type="scientific">marine sediment metagenome</name>
    <dbReference type="NCBI Taxonomy" id="412755"/>
    <lineage>
        <taxon>unclassified sequences</taxon>
        <taxon>metagenomes</taxon>
        <taxon>ecological metagenomes</taxon>
    </lineage>
</organism>
<dbReference type="EMBL" id="LAZR01009370">
    <property type="protein sequence ID" value="KKM73032.1"/>
    <property type="molecule type" value="Genomic_DNA"/>
</dbReference>
<evidence type="ECO:0000313" key="1">
    <source>
        <dbReference type="EMBL" id="KKM73032.1"/>
    </source>
</evidence>
<gene>
    <name evidence="1" type="ORF">LCGC14_1414660</name>
</gene>
<dbReference type="AlphaFoldDB" id="A0A0F9MUY2"/>
<accession>A0A0F9MUY2</accession>
<sequence>MRRLRTRHPQQLGVVLKETRCDRNVYLGWGRCELSALRAASTQLCRLLRHIDRRIDKLEIPKAKKA</sequence>